<protein>
    <submittedName>
        <fullName evidence="3">Uncharacterized protein LOC117136668</fullName>
    </submittedName>
</protein>
<evidence type="ECO:0000313" key="3">
    <source>
        <dbReference type="RefSeq" id="XP_033153561.1"/>
    </source>
</evidence>
<evidence type="ECO:0000256" key="1">
    <source>
        <dbReference type="SAM" id="MobiDB-lite"/>
    </source>
</evidence>
<name>A0A6P8JRY3_DROMA</name>
<accession>A0A6P8JRY3</accession>
<dbReference type="RefSeq" id="XP_033153561.1">
    <property type="nucleotide sequence ID" value="XM_033297670.1"/>
</dbReference>
<sequence>MWAWQFYALWFLRSRRSLGQEKSSLRAAIVQQRHRLDPKIRLWKPQSNLLVDAKALTFYAGRKRGKNRVDQSSGAPYPSSNRRREAAAAGPQPPINRDPGMCI</sequence>
<dbReference type="Proteomes" id="UP000515162">
    <property type="component" value="Chromosome 2R"/>
</dbReference>
<dbReference type="AlphaFoldDB" id="A0A6P8JRY3"/>
<feature type="region of interest" description="Disordered" evidence="1">
    <location>
        <begin position="64"/>
        <end position="103"/>
    </location>
</feature>
<organism evidence="2 3">
    <name type="scientific">Drosophila mauritiana</name>
    <name type="common">Fruit fly</name>
    <dbReference type="NCBI Taxonomy" id="7226"/>
    <lineage>
        <taxon>Eukaryota</taxon>
        <taxon>Metazoa</taxon>
        <taxon>Ecdysozoa</taxon>
        <taxon>Arthropoda</taxon>
        <taxon>Hexapoda</taxon>
        <taxon>Insecta</taxon>
        <taxon>Pterygota</taxon>
        <taxon>Neoptera</taxon>
        <taxon>Endopterygota</taxon>
        <taxon>Diptera</taxon>
        <taxon>Brachycera</taxon>
        <taxon>Muscomorpha</taxon>
        <taxon>Ephydroidea</taxon>
        <taxon>Drosophilidae</taxon>
        <taxon>Drosophila</taxon>
        <taxon>Sophophora</taxon>
    </lineage>
</organism>
<evidence type="ECO:0000313" key="2">
    <source>
        <dbReference type="Proteomes" id="UP000515162"/>
    </source>
</evidence>
<proteinExistence type="predicted"/>
<feature type="compositionally biased region" description="Polar residues" evidence="1">
    <location>
        <begin position="70"/>
        <end position="80"/>
    </location>
</feature>
<gene>
    <name evidence="3" type="primary">LOC117136668</name>
</gene>
<keyword evidence="2" id="KW-1185">Reference proteome</keyword>
<dbReference type="GeneID" id="117136668"/>
<reference evidence="3" key="1">
    <citation type="submission" date="2025-08" db="UniProtKB">
        <authorList>
            <consortium name="RefSeq"/>
        </authorList>
    </citation>
    <scope>IDENTIFICATION</scope>
    <source>
        <strain evidence="3">Mau12</strain>
        <tissue evidence="3">Whole Body</tissue>
    </source>
</reference>